<evidence type="ECO:0000256" key="5">
    <source>
        <dbReference type="ARBA" id="ARBA00023134"/>
    </source>
</evidence>
<dbReference type="PANTHER" id="PTHR11792:SF17">
    <property type="entry name" value="KURTZ ARRESTIN"/>
    <property type="match status" value="1"/>
</dbReference>
<dbReference type="FunFam" id="3.40.50.300:FF:000139">
    <property type="entry name" value="ras-related protein Rab-6A isoform X1"/>
    <property type="match status" value="1"/>
</dbReference>
<dbReference type="InterPro" id="IPR000698">
    <property type="entry name" value="Arrestin"/>
</dbReference>
<comment type="similarity">
    <text evidence="1">Belongs to the arrestin family.</text>
</comment>
<dbReference type="PROSITE" id="PS51420">
    <property type="entry name" value="RHO"/>
    <property type="match status" value="1"/>
</dbReference>
<dbReference type="FunFam" id="2.60.40.840:FF:000002">
    <property type="entry name" value="Arrestin 3"/>
    <property type="match status" value="1"/>
</dbReference>
<dbReference type="Gene3D" id="2.60.40.640">
    <property type="match status" value="1"/>
</dbReference>
<dbReference type="AlphaFoldDB" id="A0A6P6YEY2"/>
<keyword evidence="3" id="KW-0716">Sensory transduction</keyword>
<feature type="domain" description="Arrestin C-terminal-like" evidence="7">
    <location>
        <begin position="343"/>
        <end position="501"/>
    </location>
</feature>
<dbReference type="GO" id="GO:0001664">
    <property type="term" value="F:G protein-coupled receptor binding"/>
    <property type="evidence" value="ECO:0007669"/>
    <property type="project" value="TreeGrafter"/>
</dbReference>
<dbReference type="FunCoup" id="A0A6P6YEY2">
    <property type="interactions" value="562"/>
</dbReference>
<dbReference type="RefSeq" id="XP_027204038.1">
    <property type="nucleotide sequence ID" value="XM_027348237.1"/>
</dbReference>
<sequence>MSTSGDFGNPLRKFKLVFLGEQSVGKTSLITRFMYDTFDNTYQATIGIDFLSKTMYLEDRTVRLQLWDTAGQERFRSLIPSYIRDSTVAVVVYDITNANSFHQTSKWIDDVRTERGNDVIIMLVGNKTDLQDKRQISADEGEKKAKELNVMFIETSAKSGYQVKQLFRRVAAALPGMEANEKTKEDNGVVLIDPDYIKERKVYGHVLAAFRYGREDLDVLGLTFRKDLFLSAEQLYPPKTATTSRSLTRLQERLIKKLGSNAYPFFFELPPHCPASVTLQPAPGDTGKPCGVDYELKAYVADSVNDKPHKRNSVRLAIRKIVYAPSKQGDQPCIEISKDFVMSPNKLHLEASLDKELYHHGEDIVVNVHIANNSNRTVKKIKVSVRQFADICLFSTAQYKCTVAEIESEDGCPIGPGFTLSKVYNLKPLLSENKDKRGLALDGQLKHEDTNLASSTIIIDPTQKENLGIIVRYKVKVKLLLGPLGGDVVAELPFILMHPKPNDESSMIMTTTTGTTTAATNAATKTSDILKNDGKKIGEDNNSSSGNTNNGHLIQLEEDDEDNDDIIFEDFARLRLKGNT</sequence>
<dbReference type="PROSITE" id="PS51419">
    <property type="entry name" value="RAB"/>
    <property type="match status" value="1"/>
</dbReference>
<dbReference type="Pfam" id="PF02752">
    <property type="entry name" value="Arrestin_C"/>
    <property type="match status" value="1"/>
</dbReference>
<feature type="region of interest" description="Disordered" evidence="6">
    <location>
        <begin position="531"/>
        <end position="558"/>
    </location>
</feature>
<dbReference type="GO" id="GO:0005737">
    <property type="term" value="C:cytoplasm"/>
    <property type="evidence" value="ECO:0007669"/>
    <property type="project" value="TreeGrafter"/>
</dbReference>
<keyword evidence="5" id="KW-0342">GTP-binding</keyword>
<dbReference type="GO" id="GO:0005525">
    <property type="term" value="F:GTP binding"/>
    <property type="evidence" value="ECO:0007669"/>
    <property type="project" value="UniProtKB-KW"/>
</dbReference>
<dbReference type="NCBIfam" id="TIGR00231">
    <property type="entry name" value="small_GTP"/>
    <property type="match status" value="1"/>
</dbReference>
<proteinExistence type="inferred from homology"/>
<dbReference type="Proteomes" id="UP000515146">
    <property type="component" value="Unplaced"/>
</dbReference>
<dbReference type="KEGG" id="dpte:113797799"/>
<evidence type="ECO:0000256" key="2">
    <source>
        <dbReference type="ARBA" id="ARBA00006270"/>
    </source>
</evidence>
<name>A0A6P6YEY2_DERPT</name>
<evidence type="ECO:0000256" key="3">
    <source>
        <dbReference type="ARBA" id="ARBA00022606"/>
    </source>
</evidence>
<dbReference type="Pfam" id="PF00071">
    <property type="entry name" value="Ras"/>
    <property type="match status" value="1"/>
</dbReference>
<keyword evidence="8" id="KW-1185">Reference proteome</keyword>
<evidence type="ECO:0000256" key="6">
    <source>
        <dbReference type="SAM" id="MobiDB-lite"/>
    </source>
</evidence>
<dbReference type="FunFam" id="2.60.40.640:FF:000025">
    <property type="entry name" value="Putative Beta-arrestin-2"/>
    <property type="match status" value="1"/>
</dbReference>
<dbReference type="SUPFAM" id="SSF52540">
    <property type="entry name" value="P-loop containing nucleoside triphosphate hydrolases"/>
    <property type="match status" value="1"/>
</dbReference>
<dbReference type="CDD" id="cd01861">
    <property type="entry name" value="Rab6"/>
    <property type="match status" value="1"/>
</dbReference>
<keyword evidence="4" id="KW-0547">Nucleotide-binding</keyword>
<dbReference type="CTD" id="53554"/>
<dbReference type="GO" id="GO:0003924">
    <property type="term" value="F:GTPase activity"/>
    <property type="evidence" value="ECO:0007669"/>
    <property type="project" value="InterPro"/>
</dbReference>
<dbReference type="PROSITE" id="PS51421">
    <property type="entry name" value="RAS"/>
    <property type="match status" value="1"/>
</dbReference>
<dbReference type="SMART" id="SM00175">
    <property type="entry name" value="RAB"/>
    <property type="match status" value="1"/>
</dbReference>
<dbReference type="GO" id="GO:0007165">
    <property type="term" value="P:signal transduction"/>
    <property type="evidence" value="ECO:0007669"/>
    <property type="project" value="InterPro"/>
</dbReference>
<feature type="compositionally biased region" description="Low complexity" evidence="6">
    <location>
        <begin position="541"/>
        <end position="551"/>
    </location>
</feature>
<dbReference type="SMART" id="SM01017">
    <property type="entry name" value="Arrestin_C"/>
    <property type="match status" value="1"/>
</dbReference>
<dbReference type="GO" id="GO:0016060">
    <property type="term" value="P:negative regulation of phospholipase C-activating phototransduction signaling pathway"/>
    <property type="evidence" value="ECO:0007669"/>
    <property type="project" value="UniProtKB-ARBA"/>
</dbReference>
<evidence type="ECO:0000259" key="7">
    <source>
        <dbReference type="SMART" id="SM01017"/>
    </source>
</evidence>
<dbReference type="PRINTS" id="PR00449">
    <property type="entry name" value="RASTRNSFRMNG"/>
</dbReference>
<reference evidence="9" key="1">
    <citation type="submission" date="2025-08" db="UniProtKB">
        <authorList>
            <consortium name="RefSeq"/>
        </authorList>
    </citation>
    <scope>IDENTIFICATION</scope>
    <source>
        <strain evidence="9">Airmid</strain>
    </source>
</reference>
<organism evidence="8 9">
    <name type="scientific">Dermatophagoides pteronyssinus</name>
    <name type="common">European house dust mite</name>
    <dbReference type="NCBI Taxonomy" id="6956"/>
    <lineage>
        <taxon>Eukaryota</taxon>
        <taxon>Metazoa</taxon>
        <taxon>Ecdysozoa</taxon>
        <taxon>Arthropoda</taxon>
        <taxon>Chelicerata</taxon>
        <taxon>Arachnida</taxon>
        <taxon>Acari</taxon>
        <taxon>Acariformes</taxon>
        <taxon>Sarcoptiformes</taxon>
        <taxon>Astigmata</taxon>
        <taxon>Psoroptidia</taxon>
        <taxon>Analgoidea</taxon>
        <taxon>Pyroglyphidae</taxon>
        <taxon>Dermatophagoidinae</taxon>
        <taxon>Dermatophagoides</taxon>
    </lineage>
</organism>
<gene>
    <name evidence="9" type="primary">LOC113797799</name>
</gene>
<dbReference type="SUPFAM" id="SSF81296">
    <property type="entry name" value="E set domains"/>
    <property type="match status" value="2"/>
</dbReference>
<dbReference type="InterPro" id="IPR014752">
    <property type="entry name" value="Arrestin-like_C"/>
</dbReference>
<dbReference type="InterPro" id="IPR027417">
    <property type="entry name" value="P-loop_NTPase"/>
</dbReference>
<accession>A0A6P6YEY2</accession>
<dbReference type="InterPro" id="IPR001806">
    <property type="entry name" value="Small_GTPase"/>
</dbReference>
<protein>
    <submittedName>
        <fullName evidence="9">Arrestin red cell-like isoform X1</fullName>
    </submittedName>
</protein>
<dbReference type="SMART" id="SM00174">
    <property type="entry name" value="RHO"/>
    <property type="match status" value="1"/>
</dbReference>
<dbReference type="Pfam" id="PF00339">
    <property type="entry name" value="Arrestin_N"/>
    <property type="match status" value="1"/>
</dbReference>
<dbReference type="GO" id="GO:0045494">
    <property type="term" value="P:photoreceptor cell maintenance"/>
    <property type="evidence" value="ECO:0007669"/>
    <property type="project" value="UniProtKB-ARBA"/>
</dbReference>
<dbReference type="InterPro" id="IPR011022">
    <property type="entry name" value="Arrestin_C-like"/>
</dbReference>
<dbReference type="Gene3D" id="2.60.40.840">
    <property type="match status" value="1"/>
</dbReference>
<dbReference type="InterPro" id="IPR017864">
    <property type="entry name" value="Arrestin_CS"/>
</dbReference>
<dbReference type="Gene3D" id="3.40.50.300">
    <property type="entry name" value="P-loop containing nucleotide triphosphate hydrolases"/>
    <property type="match status" value="1"/>
</dbReference>
<evidence type="ECO:0000313" key="8">
    <source>
        <dbReference type="Proteomes" id="UP000515146"/>
    </source>
</evidence>
<dbReference type="InterPro" id="IPR011021">
    <property type="entry name" value="Arrestin-like_N"/>
</dbReference>
<dbReference type="SMART" id="SM00173">
    <property type="entry name" value="RAS"/>
    <property type="match status" value="1"/>
</dbReference>
<dbReference type="InterPro" id="IPR014756">
    <property type="entry name" value="Ig_E-set"/>
</dbReference>
<evidence type="ECO:0000313" key="9">
    <source>
        <dbReference type="RefSeq" id="XP_027204038.1"/>
    </source>
</evidence>
<dbReference type="SMART" id="SM00176">
    <property type="entry name" value="RAN"/>
    <property type="match status" value="1"/>
</dbReference>
<dbReference type="PROSITE" id="PS00295">
    <property type="entry name" value="ARRESTINS"/>
    <property type="match status" value="1"/>
</dbReference>
<dbReference type="InterPro" id="IPR014753">
    <property type="entry name" value="Arrestin_N"/>
</dbReference>
<dbReference type="PANTHER" id="PTHR11792">
    <property type="entry name" value="ARRESTIN"/>
    <property type="match status" value="1"/>
</dbReference>
<dbReference type="InterPro" id="IPR005225">
    <property type="entry name" value="Small_GTP-bd"/>
</dbReference>
<dbReference type="OrthoDB" id="298939at2759"/>
<evidence type="ECO:0000256" key="1">
    <source>
        <dbReference type="ARBA" id="ARBA00005298"/>
    </source>
</evidence>
<dbReference type="GO" id="GO:0002031">
    <property type="term" value="P:G protein-coupled receptor internalization"/>
    <property type="evidence" value="ECO:0007669"/>
    <property type="project" value="TreeGrafter"/>
</dbReference>
<evidence type="ECO:0000256" key="4">
    <source>
        <dbReference type="ARBA" id="ARBA00022741"/>
    </source>
</evidence>
<dbReference type="GO" id="GO:0007608">
    <property type="term" value="P:sensory perception of smell"/>
    <property type="evidence" value="ECO:0007669"/>
    <property type="project" value="UniProtKB-ARBA"/>
</dbReference>
<comment type="similarity">
    <text evidence="2">Belongs to the small GTPase superfamily. Rab family.</text>
</comment>
<dbReference type="InParanoid" id="A0A6P6YEY2"/>